<reference evidence="1 2" key="1">
    <citation type="journal article" date="2010" name="Stand. Genomic Sci.">
        <title>Complete genome sequence of Streptosporangium roseum type strain (NI 9100).</title>
        <authorList>
            <person name="Nolan M."/>
            <person name="Sikorski J."/>
            <person name="Jando M."/>
            <person name="Lucas S."/>
            <person name="Lapidus A."/>
            <person name="Glavina Del Rio T."/>
            <person name="Chen F."/>
            <person name="Tice H."/>
            <person name="Pitluck S."/>
            <person name="Cheng J.F."/>
            <person name="Chertkov O."/>
            <person name="Sims D."/>
            <person name="Meincke L."/>
            <person name="Brettin T."/>
            <person name="Han C."/>
            <person name="Detter J.C."/>
            <person name="Bruce D."/>
            <person name="Goodwin L."/>
            <person name="Land M."/>
            <person name="Hauser L."/>
            <person name="Chang Y.J."/>
            <person name="Jeffries C.D."/>
            <person name="Ivanova N."/>
            <person name="Mavromatis K."/>
            <person name="Mikhailova N."/>
            <person name="Chen A."/>
            <person name="Palaniappan K."/>
            <person name="Chain P."/>
            <person name="Rohde M."/>
            <person name="Goker M."/>
            <person name="Bristow J."/>
            <person name="Eisen J.A."/>
            <person name="Markowitz V."/>
            <person name="Hugenholtz P."/>
            <person name="Kyrpides N.C."/>
            <person name="Klenk H.P."/>
        </authorList>
    </citation>
    <scope>NUCLEOTIDE SEQUENCE [LARGE SCALE GENOMIC DNA]</scope>
    <source>
        <strain evidence="2">ATCC 12428 / DSM 43021 / JCM 3005 / NI 9100</strain>
    </source>
</reference>
<dbReference type="Proteomes" id="UP000002029">
    <property type="component" value="Chromosome"/>
</dbReference>
<evidence type="ECO:0000313" key="2">
    <source>
        <dbReference type="Proteomes" id="UP000002029"/>
    </source>
</evidence>
<accession>D2AR85</accession>
<organism evidence="1 2">
    <name type="scientific">Streptosporangium roseum (strain ATCC 12428 / DSM 43021 / JCM 3005 / KCTC 9067 / NCIMB 10171 / NRRL 2505 / NI 9100)</name>
    <dbReference type="NCBI Taxonomy" id="479432"/>
    <lineage>
        <taxon>Bacteria</taxon>
        <taxon>Bacillati</taxon>
        <taxon>Actinomycetota</taxon>
        <taxon>Actinomycetes</taxon>
        <taxon>Streptosporangiales</taxon>
        <taxon>Streptosporangiaceae</taxon>
        <taxon>Streptosporangium</taxon>
    </lineage>
</organism>
<dbReference type="EMBL" id="CP001814">
    <property type="protein sequence ID" value="ACZ88426.1"/>
    <property type="molecule type" value="Genomic_DNA"/>
</dbReference>
<gene>
    <name evidence="1" type="ordered locus">Sros_5678</name>
</gene>
<keyword evidence="2" id="KW-1185">Reference proteome</keyword>
<dbReference type="OrthoDB" id="3215821at2"/>
<protein>
    <submittedName>
        <fullName evidence="1">Uncharacterized protein</fullName>
    </submittedName>
</protein>
<dbReference type="KEGG" id="sro:Sros_5678"/>
<dbReference type="RefSeq" id="WP_012892163.1">
    <property type="nucleotide sequence ID" value="NC_013595.1"/>
</dbReference>
<name>D2AR85_STRRD</name>
<dbReference type="HOGENOM" id="CLU_1115284_0_0_11"/>
<dbReference type="SUPFAM" id="SSF89372">
    <property type="entry name" value="Fucose-specific lectin"/>
    <property type="match status" value="1"/>
</dbReference>
<proteinExistence type="predicted"/>
<evidence type="ECO:0000313" key="1">
    <source>
        <dbReference type="EMBL" id="ACZ88426.1"/>
    </source>
</evidence>
<sequence length="249" mass="28548">MPDESTSQDQARAEADALAAWQAIPYSVSHEEAQRISREYLDKARKEFEEQISQLPQADQDAVRQIEMQLNADDGRVYVNTRWWGFEIVLDAVAARAAERISARVGRVAKAFLPMPIGRLVELSFRIRALIIRNVGRDHGCRLVSPWFAPGMLLPISLAPRQDTSLWWTVMNASHSWSENERFPGHLSRSNPALAEFRGRLYAVHRGDRDESLWWTVYDPGDNKTVSYMVSLRCRLWQVMAAARVRKAR</sequence>
<dbReference type="eggNOG" id="COG1520">
    <property type="taxonomic scope" value="Bacteria"/>
</dbReference>
<dbReference type="AlphaFoldDB" id="D2AR85"/>